<dbReference type="PROSITE" id="PS51257">
    <property type="entry name" value="PROKAR_LIPOPROTEIN"/>
    <property type="match status" value="1"/>
</dbReference>
<evidence type="ECO:0000256" key="2">
    <source>
        <dbReference type="ARBA" id="ARBA00010742"/>
    </source>
</evidence>
<dbReference type="eggNOG" id="COG0715">
    <property type="taxonomic scope" value="Bacteria"/>
</dbReference>
<dbReference type="Gene3D" id="3.40.190.10">
    <property type="entry name" value="Periplasmic binding protein-like II"/>
    <property type="match status" value="2"/>
</dbReference>
<dbReference type="Proteomes" id="UP000010478">
    <property type="component" value="Chromosome"/>
</dbReference>
<dbReference type="SUPFAM" id="SSF53850">
    <property type="entry name" value="Periplasmic binding protein-like II"/>
    <property type="match status" value="1"/>
</dbReference>
<dbReference type="RefSeq" id="WP_015177281.1">
    <property type="nucleotide sequence ID" value="NC_019729.1"/>
</dbReference>
<keyword evidence="7" id="KW-1185">Reference proteome</keyword>
<dbReference type="GO" id="GO:0042597">
    <property type="term" value="C:periplasmic space"/>
    <property type="evidence" value="ECO:0007669"/>
    <property type="project" value="UniProtKB-SubCell"/>
</dbReference>
<dbReference type="KEGG" id="oni:Osc7112_3669"/>
<dbReference type="AlphaFoldDB" id="K9VIW9"/>
<accession>K9VIW9</accession>
<keyword evidence="3 4" id="KW-0732">Signal</keyword>
<name>K9VIW9_9CYAN</name>
<feature type="chain" id="PRO_5003937070" evidence="4">
    <location>
        <begin position="21"/>
        <end position="329"/>
    </location>
</feature>
<dbReference type="InterPro" id="IPR015168">
    <property type="entry name" value="SsuA/THI5"/>
</dbReference>
<proteinExistence type="inferred from homology"/>
<dbReference type="HOGENOM" id="CLU_028871_3_2_3"/>
<dbReference type="Pfam" id="PF09084">
    <property type="entry name" value="NMT1"/>
    <property type="match status" value="1"/>
</dbReference>
<evidence type="ECO:0000256" key="3">
    <source>
        <dbReference type="ARBA" id="ARBA00022729"/>
    </source>
</evidence>
<evidence type="ECO:0000313" key="7">
    <source>
        <dbReference type="Proteomes" id="UP000010478"/>
    </source>
</evidence>
<evidence type="ECO:0000256" key="4">
    <source>
        <dbReference type="SAM" id="SignalP"/>
    </source>
</evidence>
<comment type="subcellular location">
    <subcellularLocation>
        <location evidence="1">Periplasm</location>
    </subcellularLocation>
</comment>
<dbReference type="OrthoDB" id="9815602at2"/>
<dbReference type="PANTHER" id="PTHR30024">
    <property type="entry name" value="ALIPHATIC SULFONATES-BINDING PROTEIN-RELATED"/>
    <property type="match status" value="1"/>
</dbReference>
<dbReference type="STRING" id="179408.Osc7112_3669"/>
<dbReference type="PANTHER" id="PTHR30024:SF47">
    <property type="entry name" value="TAURINE-BINDING PERIPLASMIC PROTEIN"/>
    <property type="match status" value="1"/>
</dbReference>
<gene>
    <name evidence="6" type="ORF">Osc7112_3669</name>
</gene>
<protein>
    <submittedName>
        <fullName evidence="6">ABC-type nitrate/sulfonate/bicarbonate transport system periplasmic component-like protein</fullName>
    </submittedName>
</protein>
<comment type="similarity">
    <text evidence="2">Belongs to the bacterial solute-binding protein SsuA/TauA family.</text>
</comment>
<dbReference type="EMBL" id="CP003614">
    <property type="protein sequence ID" value="AFZ08023.1"/>
    <property type="molecule type" value="Genomic_DNA"/>
</dbReference>
<evidence type="ECO:0000313" key="6">
    <source>
        <dbReference type="EMBL" id="AFZ08023.1"/>
    </source>
</evidence>
<organism evidence="6 7">
    <name type="scientific">Phormidium nigroviride PCC 7112</name>
    <dbReference type="NCBI Taxonomy" id="179408"/>
    <lineage>
        <taxon>Bacteria</taxon>
        <taxon>Bacillati</taxon>
        <taxon>Cyanobacteriota</taxon>
        <taxon>Cyanophyceae</taxon>
        <taxon>Oscillatoriophycideae</taxon>
        <taxon>Oscillatoriales</taxon>
        <taxon>Oscillatoriaceae</taxon>
        <taxon>Phormidium</taxon>
    </lineage>
</organism>
<feature type="signal peptide" evidence="4">
    <location>
        <begin position="1"/>
        <end position="20"/>
    </location>
</feature>
<evidence type="ECO:0000259" key="5">
    <source>
        <dbReference type="Pfam" id="PF09084"/>
    </source>
</evidence>
<dbReference type="PATRIC" id="fig|179408.3.peg.4512"/>
<reference evidence="6 7" key="1">
    <citation type="submission" date="2012-05" db="EMBL/GenBank/DDBJ databases">
        <title>Finished chromosome of genome of Oscillatoria sp. PCC 7112.</title>
        <authorList>
            <consortium name="US DOE Joint Genome Institute"/>
            <person name="Gugger M."/>
            <person name="Coursin T."/>
            <person name="Rippka R."/>
            <person name="Tandeau De Marsac N."/>
            <person name="Huntemann M."/>
            <person name="Wei C.-L."/>
            <person name="Han J."/>
            <person name="Detter J.C."/>
            <person name="Han C."/>
            <person name="Tapia R."/>
            <person name="Davenport K."/>
            <person name="Daligault H."/>
            <person name="Erkkila T."/>
            <person name="Gu W."/>
            <person name="Munk A.C.C."/>
            <person name="Teshima H."/>
            <person name="Xu Y."/>
            <person name="Chain P."/>
            <person name="Chen A."/>
            <person name="Krypides N."/>
            <person name="Mavromatis K."/>
            <person name="Markowitz V."/>
            <person name="Szeto E."/>
            <person name="Ivanova N."/>
            <person name="Mikhailova N."/>
            <person name="Ovchinnikova G."/>
            <person name="Pagani I."/>
            <person name="Pati A."/>
            <person name="Goodwin L."/>
            <person name="Peters L."/>
            <person name="Pitluck S."/>
            <person name="Woyke T."/>
            <person name="Kerfeld C."/>
        </authorList>
    </citation>
    <scope>NUCLEOTIDE SEQUENCE [LARGE SCALE GENOMIC DNA]</scope>
    <source>
        <strain evidence="6 7">PCC 7112</strain>
    </source>
</reference>
<sequence length="329" mass="36671" precursor="true">MSKLLRYVSIFLIISCLLFACHAPRQTELKRPPLKVGFTIFVGYNPVIIAQKKGFFKAQGVDVEIIYINYSQLQQADFSAGKYDGGGFALGGFMSLSATNPDMQTVMVVDETTGADVVVAQSKIKTLADLKGKNVSANLGAFSEVFVTEMLKTGNLTKEDVNLVKFDAYEFPQRFKSNEIQAGHTWEPYLSEAIKLGGHILFTSKQTPGLILDVVAFRGEVIRDRPEDIRAFIRAWLQAVTYWEANVEEGNAIISKTLNIPSNTLSLEGINLTNLEENKKFFDPASSQSIYKKAKIYTDFFIRSGDVTRIPDIKTLFNSSFLYSSNVHP</sequence>
<evidence type="ECO:0000256" key="1">
    <source>
        <dbReference type="ARBA" id="ARBA00004418"/>
    </source>
</evidence>
<feature type="domain" description="SsuA/THI5-like" evidence="5">
    <location>
        <begin position="46"/>
        <end position="245"/>
    </location>
</feature>